<gene>
    <name evidence="9" type="ORF">BI308_14945</name>
</gene>
<dbReference type="AlphaFoldDB" id="A0A1L9QQ04"/>
<evidence type="ECO:0000256" key="3">
    <source>
        <dbReference type="ARBA" id="ARBA00022722"/>
    </source>
</evidence>
<reference evidence="9" key="1">
    <citation type="submission" date="2016-10" db="EMBL/GenBank/DDBJ databases">
        <title>CRISPR-Cas defence system in Roseofilum reptotaenium: evidence of a bacteriophage-cyanobacterium arms race in the coral black band disease.</title>
        <authorList>
            <person name="Buerger P."/>
            <person name="Wood-Charlson E.M."/>
            <person name="Weynberg K.D."/>
            <person name="Willis B."/>
            <person name="Van Oppen M.J."/>
        </authorList>
    </citation>
    <scope>NUCLEOTIDE SEQUENCE [LARGE SCALE GENOMIC DNA]</scope>
    <source>
        <strain evidence="9">AO1-A</strain>
    </source>
</reference>
<evidence type="ECO:0000256" key="2">
    <source>
        <dbReference type="ARBA" id="ARBA00022649"/>
    </source>
</evidence>
<evidence type="ECO:0000313" key="10">
    <source>
        <dbReference type="Proteomes" id="UP000183940"/>
    </source>
</evidence>
<evidence type="ECO:0000256" key="4">
    <source>
        <dbReference type="ARBA" id="ARBA00022723"/>
    </source>
</evidence>
<keyword evidence="4" id="KW-0479">Metal-binding</keyword>
<dbReference type="Pfam" id="PF01850">
    <property type="entry name" value="PIN"/>
    <property type="match status" value="1"/>
</dbReference>
<sequence>MNGNRYLLDTNAIITLLQGNPQLIQLLQNASWIGISIVSQIKFLVFSGLTERDRQLFHQFLQRVNIVGLSSKDTGLIAEIVKIRQLYRLKLPDAAIAAMAIHHSASLVTADREFTKVNPLNVIGW</sequence>
<dbReference type="GO" id="GO:0004518">
    <property type="term" value="F:nuclease activity"/>
    <property type="evidence" value="ECO:0007669"/>
    <property type="project" value="UniProtKB-KW"/>
</dbReference>
<dbReference type="SUPFAM" id="SSF88723">
    <property type="entry name" value="PIN domain-like"/>
    <property type="match status" value="1"/>
</dbReference>
<evidence type="ECO:0000256" key="6">
    <source>
        <dbReference type="ARBA" id="ARBA00022842"/>
    </source>
</evidence>
<dbReference type="InterPro" id="IPR029060">
    <property type="entry name" value="PIN-like_dom_sf"/>
</dbReference>
<evidence type="ECO:0000256" key="1">
    <source>
        <dbReference type="ARBA" id="ARBA00001946"/>
    </source>
</evidence>
<dbReference type="InterPro" id="IPR002716">
    <property type="entry name" value="PIN_dom"/>
</dbReference>
<feature type="domain" description="PIN" evidence="8">
    <location>
        <begin position="6"/>
        <end position="117"/>
    </location>
</feature>
<dbReference type="Proteomes" id="UP000183940">
    <property type="component" value="Unassembled WGS sequence"/>
</dbReference>
<keyword evidence="2" id="KW-1277">Toxin-antitoxin system</keyword>
<evidence type="ECO:0000259" key="8">
    <source>
        <dbReference type="Pfam" id="PF01850"/>
    </source>
</evidence>
<keyword evidence="6" id="KW-0460">Magnesium</keyword>
<dbReference type="GO" id="GO:0016787">
    <property type="term" value="F:hydrolase activity"/>
    <property type="evidence" value="ECO:0007669"/>
    <property type="project" value="UniProtKB-KW"/>
</dbReference>
<dbReference type="STRING" id="1925591.BI308_14945"/>
<name>A0A1L9QQ04_9CYAN</name>
<evidence type="ECO:0000256" key="5">
    <source>
        <dbReference type="ARBA" id="ARBA00022801"/>
    </source>
</evidence>
<dbReference type="PANTHER" id="PTHR33653">
    <property type="entry name" value="RIBONUCLEASE VAPC2"/>
    <property type="match status" value="1"/>
</dbReference>
<comment type="caution">
    <text evidence="9">The sequence shown here is derived from an EMBL/GenBank/DDBJ whole genome shotgun (WGS) entry which is preliminary data.</text>
</comment>
<proteinExistence type="inferred from homology"/>
<accession>A0A1L9QQ04</accession>
<keyword evidence="10" id="KW-1185">Reference proteome</keyword>
<keyword evidence="5" id="KW-0378">Hydrolase</keyword>
<keyword evidence="3" id="KW-0540">Nuclease</keyword>
<dbReference type="GO" id="GO:0046872">
    <property type="term" value="F:metal ion binding"/>
    <property type="evidence" value="ECO:0007669"/>
    <property type="project" value="UniProtKB-KW"/>
</dbReference>
<comment type="cofactor">
    <cofactor evidence="1">
        <name>Mg(2+)</name>
        <dbReference type="ChEBI" id="CHEBI:18420"/>
    </cofactor>
</comment>
<evidence type="ECO:0000256" key="7">
    <source>
        <dbReference type="ARBA" id="ARBA00038093"/>
    </source>
</evidence>
<dbReference type="EMBL" id="MLAW01000026">
    <property type="protein sequence ID" value="OJJ24729.1"/>
    <property type="molecule type" value="Genomic_DNA"/>
</dbReference>
<organism evidence="9 10">
    <name type="scientific">Roseofilum reptotaenium AO1-A</name>
    <dbReference type="NCBI Taxonomy" id="1925591"/>
    <lineage>
        <taxon>Bacteria</taxon>
        <taxon>Bacillati</taxon>
        <taxon>Cyanobacteriota</taxon>
        <taxon>Cyanophyceae</taxon>
        <taxon>Desertifilales</taxon>
        <taxon>Desertifilaceae</taxon>
        <taxon>Roseofilum</taxon>
    </lineage>
</organism>
<dbReference type="PANTHER" id="PTHR33653:SF1">
    <property type="entry name" value="RIBONUCLEASE VAPC2"/>
    <property type="match status" value="1"/>
</dbReference>
<protein>
    <submittedName>
        <fullName evidence="9">Twitching motility protein PilT</fullName>
    </submittedName>
</protein>
<comment type="similarity">
    <text evidence="7">Belongs to the PINc/VapC protein family.</text>
</comment>
<dbReference type="Gene3D" id="3.40.50.1010">
    <property type="entry name" value="5'-nuclease"/>
    <property type="match status" value="1"/>
</dbReference>
<dbReference type="InterPro" id="IPR050556">
    <property type="entry name" value="Type_II_TA_system_RNase"/>
</dbReference>
<evidence type="ECO:0000313" key="9">
    <source>
        <dbReference type="EMBL" id="OJJ24729.1"/>
    </source>
</evidence>